<reference evidence="2 3" key="1">
    <citation type="journal article" date="2008" name="Int. J. Syst. Evol. Microbiol.">
        <title>Nocardioides daphniae sp. nov., isolated from Daphnia cucullata (Crustacea: Cladocera).</title>
        <authorList>
            <person name="Toth E.M."/>
            <person name="Keki Z."/>
            <person name="Homonnay Z.G."/>
            <person name="Borsodi A.K."/>
            <person name="Marialigeti K."/>
            <person name="Schumann P."/>
        </authorList>
    </citation>
    <scope>NUCLEOTIDE SEQUENCE [LARGE SCALE GENOMIC DNA]</scope>
    <source>
        <strain evidence="2 3">JCM 16608</strain>
    </source>
</reference>
<dbReference type="AlphaFoldDB" id="A0A4P7U8B8"/>
<dbReference type="EMBL" id="CP038462">
    <property type="protein sequence ID" value="QCC76246.1"/>
    <property type="molecule type" value="Genomic_DNA"/>
</dbReference>
<evidence type="ECO:0000313" key="2">
    <source>
        <dbReference type="EMBL" id="QCC76246.1"/>
    </source>
</evidence>
<reference evidence="1" key="2">
    <citation type="journal article" date="2014" name="Int. J. Syst. Evol. Microbiol.">
        <title>Complete genome of a new Firmicutes species belonging to the dominant human colonic microbiota ('Ruminococcus bicirculans') reveals two chromosomes and a selective capacity to utilize plant glucans.</title>
        <authorList>
            <consortium name="NISC Comparative Sequencing Program"/>
            <person name="Wegmann U."/>
            <person name="Louis P."/>
            <person name="Goesmann A."/>
            <person name="Henrissat B."/>
            <person name="Duncan S.H."/>
            <person name="Flint H.J."/>
        </authorList>
    </citation>
    <scope>NUCLEOTIDE SEQUENCE</scope>
    <source>
        <strain evidence="1">CCM 7403</strain>
    </source>
</reference>
<gene>
    <name evidence="2" type="ORF">E2C04_01740</name>
    <name evidence="1" type="ORF">GCM10007231_04380</name>
</gene>
<evidence type="ECO:0000313" key="4">
    <source>
        <dbReference type="Proteomes" id="UP000630594"/>
    </source>
</evidence>
<reference evidence="2" key="4">
    <citation type="submission" date="2019-03" db="EMBL/GenBank/DDBJ databases">
        <authorList>
            <person name="Huang Y."/>
        </authorList>
    </citation>
    <scope>NUCLEOTIDE SEQUENCE</scope>
    <source>
        <strain evidence="2">JCM 16608</strain>
    </source>
</reference>
<accession>A0A4P7U8B8</accession>
<reference evidence="1" key="5">
    <citation type="submission" date="2024-05" db="EMBL/GenBank/DDBJ databases">
        <authorList>
            <person name="Sun Q."/>
            <person name="Sedlacek I."/>
        </authorList>
    </citation>
    <scope>NUCLEOTIDE SEQUENCE</scope>
    <source>
        <strain evidence="1">CCM 7403</strain>
    </source>
</reference>
<dbReference type="Proteomes" id="UP000630594">
    <property type="component" value="Unassembled WGS sequence"/>
</dbReference>
<name>A0A4P7U8B8_9ACTN</name>
<dbReference type="OrthoDB" id="4774649at2"/>
<dbReference type="EMBL" id="BMCK01000001">
    <property type="protein sequence ID" value="GGD08670.1"/>
    <property type="molecule type" value="Genomic_DNA"/>
</dbReference>
<protein>
    <submittedName>
        <fullName evidence="2">Uncharacterized protein</fullName>
    </submittedName>
</protein>
<proteinExistence type="predicted"/>
<evidence type="ECO:0000313" key="3">
    <source>
        <dbReference type="Proteomes" id="UP000297025"/>
    </source>
</evidence>
<keyword evidence="4" id="KW-1185">Reference proteome</keyword>
<dbReference type="Proteomes" id="UP000297025">
    <property type="component" value="Chromosome"/>
</dbReference>
<evidence type="ECO:0000313" key="1">
    <source>
        <dbReference type="EMBL" id="GGD08670.1"/>
    </source>
</evidence>
<dbReference type="RefSeq" id="WP_135831295.1">
    <property type="nucleotide sequence ID" value="NZ_BMCK01000001.1"/>
</dbReference>
<reference evidence="4" key="3">
    <citation type="journal article" date="2019" name="Int. J. Syst. Evol. Microbiol.">
        <title>The Global Catalogue of Microorganisms (GCM) 10K type strain sequencing project: providing services to taxonomists for standard genome sequencing and annotation.</title>
        <authorList>
            <consortium name="The Broad Institute Genomics Platform"/>
            <consortium name="The Broad Institute Genome Sequencing Center for Infectious Disease"/>
            <person name="Wu L."/>
            <person name="Ma J."/>
        </authorList>
    </citation>
    <scope>NUCLEOTIDE SEQUENCE [LARGE SCALE GENOMIC DNA]</scope>
    <source>
        <strain evidence="4">CCM 7403</strain>
    </source>
</reference>
<dbReference type="KEGG" id="ndp:E2C04_01740"/>
<sequence length="215" mass="23555">MTQLIAYYEDEPVKLKSQVEVTQLPLSSAADARSSEGIVRPKVIYVRAPSHGAPFLIPFGQYDEWSLRDRYNEAIRIMNELGAATITCETFREVSAIRKAGGKLLKFGNASAEQRKVENSGFDYKSLGTGSPPRDPRPLRWPDEPGFSAAVNSVLNNGATQVTISIKSNRSHSVDSGLGLSLKKFGFDLGASSQKSAATSLRIEANFPAFKKNWK</sequence>
<organism evidence="2 3">
    <name type="scientific">Nocardioides daphniae</name>
    <dbReference type="NCBI Taxonomy" id="402297"/>
    <lineage>
        <taxon>Bacteria</taxon>
        <taxon>Bacillati</taxon>
        <taxon>Actinomycetota</taxon>
        <taxon>Actinomycetes</taxon>
        <taxon>Propionibacteriales</taxon>
        <taxon>Nocardioidaceae</taxon>
        <taxon>Nocardioides</taxon>
    </lineage>
</organism>